<evidence type="ECO:0000256" key="8">
    <source>
        <dbReference type="ARBA" id="ARBA00022603"/>
    </source>
</evidence>
<dbReference type="GO" id="GO:0005829">
    <property type="term" value="C:cytosol"/>
    <property type="evidence" value="ECO:0007669"/>
    <property type="project" value="TreeGrafter"/>
</dbReference>
<dbReference type="Proteomes" id="UP000824001">
    <property type="component" value="Unassembled WGS sequence"/>
</dbReference>
<sequence>MTLFPDSMSRVLGESIIGRAEKKGAVEINCVQIRDFTENRQMQVDDYPYGGGWGLVMMAQPLKSCLDHILSAAGKRRTRVIYMSPQGRPFNQEEARRLKRDYDHLVLVCGHYEGIDERFIEECVDEEISLGDFVLTGGEIAAMAVADCVCRMVPGVLADEECYTGESHWDGLLEYPQYTRPEVWEGRAVPPELLTGDHERVRRWRRKKQLERTLDKRPDMFEKLEFSSKEDKRLVEEIEYERLPERLKLRFEPRRAEEADAEAILAVMEEAKAFLRERGVDQWQDGYPNRETIMADIAAGRGWAFD</sequence>
<dbReference type="HAMAP" id="MF_00605">
    <property type="entry name" value="TrmD"/>
    <property type="match status" value="1"/>
</dbReference>
<dbReference type="PANTHER" id="PTHR46417:SF1">
    <property type="entry name" value="TRNA (GUANINE-N(1)-)-METHYLTRANSFERASE"/>
    <property type="match status" value="1"/>
</dbReference>
<proteinExistence type="inferred from homology"/>
<feature type="domain" description="tRNA methyltransferase TRMD/TRM10-type" evidence="14">
    <location>
        <begin position="1"/>
        <end position="223"/>
    </location>
</feature>
<feature type="non-terminal residue" evidence="15">
    <location>
        <position position="306"/>
    </location>
</feature>
<keyword evidence="11 13" id="KW-0819">tRNA processing</keyword>
<comment type="function">
    <text evidence="1 13">Specifically methylates guanosine-37 in various tRNAs.</text>
</comment>
<keyword evidence="7 13" id="KW-0963">Cytoplasm</keyword>
<dbReference type="SUPFAM" id="SSF75217">
    <property type="entry name" value="alpha/beta knot"/>
    <property type="match status" value="1"/>
</dbReference>
<evidence type="ECO:0000256" key="12">
    <source>
        <dbReference type="ARBA" id="ARBA00047783"/>
    </source>
</evidence>
<evidence type="ECO:0000259" key="14">
    <source>
        <dbReference type="Pfam" id="PF01746"/>
    </source>
</evidence>
<dbReference type="Gene3D" id="3.40.1280.10">
    <property type="match status" value="1"/>
</dbReference>
<evidence type="ECO:0000313" key="15">
    <source>
        <dbReference type="EMBL" id="HIS67297.1"/>
    </source>
</evidence>
<dbReference type="InterPro" id="IPR029028">
    <property type="entry name" value="Alpha/beta_knot_MTases"/>
</dbReference>
<organism evidence="15 16">
    <name type="scientific">Candidatus Scatomorpha merdipullorum</name>
    <dbReference type="NCBI Taxonomy" id="2840927"/>
    <lineage>
        <taxon>Bacteria</taxon>
        <taxon>Bacillati</taxon>
        <taxon>Bacillota</taxon>
        <taxon>Clostridia</taxon>
        <taxon>Eubacteriales</taxon>
        <taxon>Candidatus Scatomorpha</taxon>
    </lineage>
</organism>
<evidence type="ECO:0000256" key="7">
    <source>
        <dbReference type="ARBA" id="ARBA00022490"/>
    </source>
</evidence>
<evidence type="ECO:0000256" key="6">
    <source>
        <dbReference type="ARBA" id="ARBA00014679"/>
    </source>
</evidence>
<accession>A0A9D1JVK5</accession>
<dbReference type="AlphaFoldDB" id="A0A9D1JVK5"/>
<dbReference type="InterPro" id="IPR016009">
    <property type="entry name" value="tRNA_MeTrfase_TRMD/TRM10"/>
</dbReference>
<dbReference type="Gene3D" id="1.10.1270.20">
    <property type="entry name" value="tRNA(m1g37)methyltransferase, domain 2"/>
    <property type="match status" value="1"/>
</dbReference>
<comment type="subunit">
    <text evidence="4 13">Homodimer.</text>
</comment>
<dbReference type="PANTHER" id="PTHR46417">
    <property type="entry name" value="TRNA (GUANINE-N(1)-)-METHYLTRANSFERASE"/>
    <property type="match status" value="1"/>
</dbReference>
<evidence type="ECO:0000256" key="13">
    <source>
        <dbReference type="RuleBase" id="RU003464"/>
    </source>
</evidence>
<evidence type="ECO:0000256" key="9">
    <source>
        <dbReference type="ARBA" id="ARBA00022679"/>
    </source>
</evidence>
<dbReference type="FunFam" id="3.40.1280.10:FF:000001">
    <property type="entry name" value="tRNA (guanine-N(1)-)-methyltransferase"/>
    <property type="match status" value="1"/>
</dbReference>
<evidence type="ECO:0000256" key="1">
    <source>
        <dbReference type="ARBA" id="ARBA00002634"/>
    </source>
</evidence>
<evidence type="ECO:0000256" key="4">
    <source>
        <dbReference type="ARBA" id="ARBA00011738"/>
    </source>
</evidence>
<reference evidence="15" key="2">
    <citation type="journal article" date="2021" name="PeerJ">
        <title>Extensive microbial diversity within the chicken gut microbiome revealed by metagenomics and culture.</title>
        <authorList>
            <person name="Gilroy R."/>
            <person name="Ravi A."/>
            <person name="Getino M."/>
            <person name="Pursley I."/>
            <person name="Horton D.L."/>
            <person name="Alikhan N.F."/>
            <person name="Baker D."/>
            <person name="Gharbi K."/>
            <person name="Hall N."/>
            <person name="Watson M."/>
            <person name="Adriaenssens E.M."/>
            <person name="Foster-Nyarko E."/>
            <person name="Jarju S."/>
            <person name="Secka A."/>
            <person name="Antonio M."/>
            <person name="Oren A."/>
            <person name="Chaudhuri R.R."/>
            <person name="La Ragione R."/>
            <person name="Hildebrand F."/>
            <person name="Pallen M.J."/>
        </authorList>
    </citation>
    <scope>NUCLEOTIDE SEQUENCE</scope>
    <source>
        <strain evidence="15">ChiHjej10B9-9673</strain>
    </source>
</reference>
<evidence type="ECO:0000256" key="10">
    <source>
        <dbReference type="ARBA" id="ARBA00022691"/>
    </source>
</evidence>
<evidence type="ECO:0000256" key="2">
    <source>
        <dbReference type="ARBA" id="ARBA00004496"/>
    </source>
</evidence>
<keyword evidence="9 13" id="KW-0808">Transferase</keyword>
<dbReference type="GO" id="GO:0002939">
    <property type="term" value="P:tRNA N1-guanine methylation"/>
    <property type="evidence" value="ECO:0007669"/>
    <property type="project" value="TreeGrafter"/>
</dbReference>
<protein>
    <recommendedName>
        <fullName evidence="6 13">tRNA (guanine-N(1)-)-methyltransferase</fullName>
        <ecNumber evidence="5 13">2.1.1.228</ecNumber>
    </recommendedName>
</protein>
<dbReference type="Pfam" id="PF01746">
    <property type="entry name" value="tRNA_m1G_MT"/>
    <property type="match status" value="1"/>
</dbReference>
<dbReference type="NCBIfam" id="NF000648">
    <property type="entry name" value="PRK00026.1"/>
    <property type="match status" value="1"/>
</dbReference>
<name>A0A9D1JVK5_9FIRM</name>
<comment type="caution">
    <text evidence="15">The sequence shown here is derived from an EMBL/GenBank/DDBJ whole genome shotgun (WGS) entry which is preliminary data.</text>
</comment>
<evidence type="ECO:0000256" key="3">
    <source>
        <dbReference type="ARBA" id="ARBA00007630"/>
    </source>
</evidence>
<dbReference type="InterPro" id="IPR002649">
    <property type="entry name" value="tRNA_m1G_MeTrfase_TrmD"/>
</dbReference>
<dbReference type="NCBIfam" id="TIGR00088">
    <property type="entry name" value="trmD"/>
    <property type="match status" value="1"/>
</dbReference>
<keyword evidence="10 13" id="KW-0949">S-adenosyl-L-methionine</keyword>
<dbReference type="EC" id="2.1.1.228" evidence="5 13"/>
<dbReference type="InterPro" id="IPR029026">
    <property type="entry name" value="tRNA_m1G_MTases_N"/>
</dbReference>
<evidence type="ECO:0000313" key="16">
    <source>
        <dbReference type="Proteomes" id="UP000824001"/>
    </source>
</evidence>
<dbReference type="Gene3D" id="3.40.630.30">
    <property type="match status" value="1"/>
</dbReference>
<dbReference type="CDD" id="cd18080">
    <property type="entry name" value="TrmD-like"/>
    <property type="match status" value="1"/>
</dbReference>
<reference evidence="15" key="1">
    <citation type="submission" date="2020-10" db="EMBL/GenBank/DDBJ databases">
        <authorList>
            <person name="Gilroy R."/>
        </authorList>
    </citation>
    <scope>NUCLEOTIDE SEQUENCE</scope>
    <source>
        <strain evidence="15">ChiHjej10B9-9673</strain>
    </source>
</reference>
<evidence type="ECO:0000256" key="5">
    <source>
        <dbReference type="ARBA" id="ARBA00012807"/>
    </source>
</evidence>
<comment type="similarity">
    <text evidence="3 13">Belongs to the RNA methyltransferase TrmD family.</text>
</comment>
<comment type="catalytic activity">
    <reaction evidence="12 13">
        <text>guanosine(37) in tRNA + S-adenosyl-L-methionine = N(1)-methylguanosine(37) in tRNA + S-adenosyl-L-homocysteine + H(+)</text>
        <dbReference type="Rhea" id="RHEA:36899"/>
        <dbReference type="Rhea" id="RHEA-COMP:10145"/>
        <dbReference type="Rhea" id="RHEA-COMP:10147"/>
        <dbReference type="ChEBI" id="CHEBI:15378"/>
        <dbReference type="ChEBI" id="CHEBI:57856"/>
        <dbReference type="ChEBI" id="CHEBI:59789"/>
        <dbReference type="ChEBI" id="CHEBI:73542"/>
        <dbReference type="ChEBI" id="CHEBI:74269"/>
        <dbReference type="EC" id="2.1.1.228"/>
    </reaction>
</comment>
<evidence type="ECO:0000256" key="11">
    <source>
        <dbReference type="ARBA" id="ARBA00022694"/>
    </source>
</evidence>
<gene>
    <name evidence="15" type="primary">trmD</name>
    <name evidence="15" type="ORF">IAC18_07005</name>
</gene>
<dbReference type="InterPro" id="IPR023148">
    <property type="entry name" value="tRNA_m1G_MeTrfase_C_sf"/>
</dbReference>
<comment type="subcellular location">
    <subcellularLocation>
        <location evidence="2 13">Cytoplasm</location>
    </subcellularLocation>
</comment>
<keyword evidence="8 13" id="KW-0489">Methyltransferase</keyword>
<dbReference type="GO" id="GO:0052906">
    <property type="term" value="F:tRNA (guanine(37)-N1)-methyltransferase activity"/>
    <property type="evidence" value="ECO:0007669"/>
    <property type="project" value="UniProtKB-EC"/>
</dbReference>
<dbReference type="EMBL" id="DVJK01000196">
    <property type="protein sequence ID" value="HIS67297.1"/>
    <property type="molecule type" value="Genomic_DNA"/>
</dbReference>